<dbReference type="Gene3D" id="1.25.40.10">
    <property type="entry name" value="Tetratricopeptide repeat domain"/>
    <property type="match status" value="1"/>
</dbReference>
<proteinExistence type="predicted"/>
<protein>
    <recommendedName>
        <fullName evidence="4">Sel1 repeat family protein</fullName>
    </recommendedName>
</protein>
<feature type="chain" id="PRO_5046803502" description="Sel1 repeat family protein" evidence="1">
    <location>
        <begin position="21"/>
        <end position="217"/>
    </location>
</feature>
<name>A0A1H3LQK8_9BACT</name>
<dbReference type="Proteomes" id="UP000199663">
    <property type="component" value="Unassembled WGS sequence"/>
</dbReference>
<dbReference type="RefSeq" id="WP_019596559.1">
    <property type="nucleotide sequence ID" value="NZ_FNQC01000002.1"/>
</dbReference>
<evidence type="ECO:0000256" key="1">
    <source>
        <dbReference type="SAM" id="SignalP"/>
    </source>
</evidence>
<keyword evidence="1" id="KW-0732">Signal</keyword>
<organism evidence="2 3">
    <name type="scientific">Rhodonellum ikkaensis</name>
    <dbReference type="NCBI Taxonomy" id="336829"/>
    <lineage>
        <taxon>Bacteria</taxon>
        <taxon>Pseudomonadati</taxon>
        <taxon>Bacteroidota</taxon>
        <taxon>Cytophagia</taxon>
        <taxon>Cytophagales</taxon>
        <taxon>Cytophagaceae</taxon>
        <taxon>Rhodonellum</taxon>
    </lineage>
</organism>
<evidence type="ECO:0000313" key="3">
    <source>
        <dbReference type="Proteomes" id="UP000199663"/>
    </source>
</evidence>
<evidence type="ECO:0000313" key="2">
    <source>
        <dbReference type="EMBL" id="SDY66616.1"/>
    </source>
</evidence>
<evidence type="ECO:0008006" key="4">
    <source>
        <dbReference type="Google" id="ProtNLM"/>
    </source>
</evidence>
<reference evidence="2 3" key="1">
    <citation type="submission" date="2016-10" db="EMBL/GenBank/DDBJ databases">
        <authorList>
            <person name="Varghese N."/>
            <person name="Submissions S."/>
        </authorList>
    </citation>
    <scope>NUCLEOTIDE SEQUENCE [LARGE SCALE GENOMIC DNA]</scope>
    <source>
        <strain evidence="2 3">DSM 17997</strain>
    </source>
</reference>
<dbReference type="InterPro" id="IPR011990">
    <property type="entry name" value="TPR-like_helical_dom_sf"/>
</dbReference>
<comment type="caution">
    <text evidence="2">The sequence shown here is derived from an EMBL/GenBank/DDBJ whole genome shotgun (WGS) entry which is preliminary data.</text>
</comment>
<dbReference type="EMBL" id="FNQC01000002">
    <property type="protein sequence ID" value="SDY66616.1"/>
    <property type="molecule type" value="Genomic_DNA"/>
</dbReference>
<keyword evidence="3" id="KW-1185">Reference proteome</keyword>
<gene>
    <name evidence="2" type="ORF">SAMN05444412_102160</name>
</gene>
<dbReference type="SUPFAM" id="SSF48452">
    <property type="entry name" value="TPR-like"/>
    <property type="match status" value="1"/>
</dbReference>
<accession>A0A1H3LQK8</accession>
<feature type="signal peptide" evidence="1">
    <location>
        <begin position="1"/>
        <end position="20"/>
    </location>
</feature>
<sequence length="217" mass="24101">MKKYLFAIGMMFLISISIKASNEAYEKAMRTEIQKLYRAGSVQDLQQSANVFSRIAEMNKEEWLPDYYAAWAYANMGFRTDGGIQEKDGFFGQAKMHAKKAASISPNNSEIVAMQGFIIMGELSVDPNSRGQSLSPIAMQTFAKAIELNRQNPRAIFMMAQMENGMAQFFGQGPEKACGLVDASLKLFEKEASEAKEGALEPMWGKNMAAQMKAECP</sequence>